<dbReference type="GO" id="GO:0043748">
    <property type="term" value="F:O-succinylbenzoate synthase activity"/>
    <property type="evidence" value="ECO:0007669"/>
    <property type="project" value="UniProtKB-EC"/>
</dbReference>
<evidence type="ECO:0000256" key="6">
    <source>
        <dbReference type="NCBIfam" id="TIGR01928"/>
    </source>
</evidence>
<comment type="cofactor">
    <cofactor evidence="1">
        <name>a divalent metal cation</name>
        <dbReference type="ChEBI" id="CHEBI:60240"/>
    </cofactor>
</comment>
<dbReference type="GO" id="GO:0046872">
    <property type="term" value="F:metal ion binding"/>
    <property type="evidence" value="ECO:0007669"/>
    <property type="project" value="UniProtKB-KW"/>
</dbReference>
<dbReference type="EMBL" id="JACNJN010000147">
    <property type="protein sequence ID" value="MBC8336219.1"/>
    <property type="molecule type" value="Genomic_DNA"/>
</dbReference>
<evidence type="ECO:0000256" key="2">
    <source>
        <dbReference type="ARBA" id="ARBA00022723"/>
    </source>
</evidence>
<dbReference type="Proteomes" id="UP000614469">
    <property type="component" value="Unassembled WGS sequence"/>
</dbReference>
<dbReference type="UniPathway" id="UPA01057">
    <property type="reaction ID" value="UER00165"/>
</dbReference>
<dbReference type="SFLD" id="SFLDG00180">
    <property type="entry name" value="muconate_cycloisomerase"/>
    <property type="match status" value="1"/>
</dbReference>
<evidence type="ECO:0000256" key="5">
    <source>
        <dbReference type="ARBA" id="ARBA00029491"/>
    </source>
</evidence>
<proteinExistence type="predicted"/>
<evidence type="ECO:0000256" key="4">
    <source>
        <dbReference type="ARBA" id="ARBA00023239"/>
    </source>
</evidence>
<dbReference type="InterPro" id="IPR013342">
    <property type="entry name" value="Mandelate_racemase_C"/>
</dbReference>
<dbReference type="InterPro" id="IPR029017">
    <property type="entry name" value="Enolase-like_N"/>
</dbReference>
<dbReference type="SUPFAM" id="SSF54826">
    <property type="entry name" value="Enolase N-terminal domain-like"/>
    <property type="match status" value="1"/>
</dbReference>
<keyword evidence="3" id="KW-0460">Magnesium</keyword>
<dbReference type="CDD" id="cd03317">
    <property type="entry name" value="NAAAR"/>
    <property type="match status" value="1"/>
</dbReference>
<name>A0A8J6NQB6_9CHLR</name>
<dbReference type="GO" id="GO:0016854">
    <property type="term" value="F:racemase and epimerase activity"/>
    <property type="evidence" value="ECO:0007669"/>
    <property type="project" value="UniProtKB-ARBA"/>
</dbReference>
<evidence type="ECO:0000313" key="8">
    <source>
        <dbReference type="EMBL" id="MBC8336219.1"/>
    </source>
</evidence>
<dbReference type="UniPathway" id="UPA00079"/>
<dbReference type="Pfam" id="PF02746">
    <property type="entry name" value="MR_MLE_N"/>
    <property type="match status" value="1"/>
</dbReference>
<dbReference type="SMART" id="SM00922">
    <property type="entry name" value="MR_MLE"/>
    <property type="match status" value="1"/>
</dbReference>
<dbReference type="Gene3D" id="3.30.390.10">
    <property type="entry name" value="Enolase-like, N-terminal domain"/>
    <property type="match status" value="1"/>
</dbReference>
<dbReference type="InterPro" id="IPR013341">
    <property type="entry name" value="Mandelate_racemase_N_dom"/>
</dbReference>
<dbReference type="PROSITE" id="PS00908">
    <property type="entry name" value="MR_MLE_1"/>
    <property type="match status" value="1"/>
</dbReference>
<dbReference type="AlphaFoldDB" id="A0A8J6NQB6"/>
<dbReference type="PANTHER" id="PTHR48073">
    <property type="entry name" value="O-SUCCINYLBENZOATE SYNTHASE-RELATED"/>
    <property type="match status" value="1"/>
</dbReference>
<keyword evidence="2" id="KW-0479">Metal-binding</keyword>
<dbReference type="PANTHER" id="PTHR48073:SF5">
    <property type="entry name" value="O-SUCCINYLBENZOATE SYNTHASE"/>
    <property type="match status" value="1"/>
</dbReference>
<feature type="domain" description="Mandelate racemase/muconate lactonizing enzyme C-terminal" evidence="7">
    <location>
        <begin position="142"/>
        <end position="234"/>
    </location>
</feature>
<protein>
    <recommendedName>
        <fullName evidence="5 6">o-succinylbenzoate synthase</fullName>
        <ecNumber evidence="5 6">4.2.1.113</ecNumber>
    </recommendedName>
</protein>
<dbReference type="NCBIfam" id="TIGR01928">
    <property type="entry name" value="menC_lowGC_arch"/>
    <property type="match status" value="1"/>
</dbReference>
<organism evidence="8 9">
    <name type="scientific">Candidatus Desulfolinea nitratireducens</name>
    <dbReference type="NCBI Taxonomy" id="2841698"/>
    <lineage>
        <taxon>Bacteria</taxon>
        <taxon>Bacillati</taxon>
        <taxon>Chloroflexota</taxon>
        <taxon>Anaerolineae</taxon>
        <taxon>Anaerolineales</taxon>
        <taxon>Anaerolineales incertae sedis</taxon>
        <taxon>Candidatus Desulfolinea</taxon>
    </lineage>
</organism>
<dbReference type="InterPro" id="IPR018110">
    <property type="entry name" value="Mandel_Rmase/mucon_lact_enz_CS"/>
</dbReference>
<comment type="caution">
    <text evidence="8">The sequence shown here is derived from an EMBL/GenBank/DDBJ whole genome shotgun (WGS) entry which is preliminary data.</text>
</comment>
<dbReference type="InterPro" id="IPR010197">
    <property type="entry name" value="OSBS/NAAAR"/>
</dbReference>
<dbReference type="Gene3D" id="3.20.20.120">
    <property type="entry name" value="Enolase-like C-terminal domain"/>
    <property type="match status" value="1"/>
</dbReference>
<dbReference type="SFLD" id="SFLDF00009">
    <property type="entry name" value="o-succinylbenzoate_synthase"/>
    <property type="match status" value="1"/>
</dbReference>
<dbReference type="SFLD" id="SFLDS00001">
    <property type="entry name" value="Enolase"/>
    <property type="match status" value="1"/>
</dbReference>
<keyword evidence="4 8" id="KW-0456">Lyase</keyword>
<dbReference type="InterPro" id="IPR029065">
    <property type="entry name" value="Enolase_C-like"/>
</dbReference>
<reference evidence="8 9" key="1">
    <citation type="submission" date="2020-08" db="EMBL/GenBank/DDBJ databases">
        <title>Bridging the membrane lipid divide: bacteria of the FCB group superphylum have the potential to synthesize archaeal ether lipids.</title>
        <authorList>
            <person name="Villanueva L."/>
            <person name="Von Meijenfeldt F.A.B."/>
            <person name="Westbye A.B."/>
            <person name="Yadav S."/>
            <person name="Hopmans E.C."/>
            <person name="Dutilh B.E."/>
            <person name="Sinninghe Damste J.S."/>
        </authorList>
    </citation>
    <scope>NUCLEOTIDE SEQUENCE [LARGE SCALE GENOMIC DNA]</scope>
    <source>
        <strain evidence="8">NIOZ-UU36</strain>
    </source>
</reference>
<dbReference type="SUPFAM" id="SSF51604">
    <property type="entry name" value="Enolase C-terminal domain-like"/>
    <property type="match status" value="1"/>
</dbReference>
<dbReference type="InterPro" id="IPR036849">
    <property type="entry name" value="Enolase-like_C_sf"/>
</dbReference>
<evidence type="ECO:0000256" key="1">
    <source>
        <dbReference type="ARBA" id="ARBA00001968"/>
    </source>
</evidence>
<evidence type="ECO:0000256" key="3">
    <source>
        <dbReference type="ARBA" id="ARBA00022842"/>
    </source>
</evidence>
<dbReference type="GO" id="GO:0009063">
    <property type="term" value="P:amino acid catabolic process"/>
    <property type="evidence" value="ECO:0007669"/>
    <property type="project" value="InterPro"/>
</dbReference>
<evidence type="ECO:0000259" key="7">
    <source>
        <dbReference type="SMART" id="SM00922"/>
    </source>
</evidence>
<dbReference type="GO" id="GO:0009234">
    <property type="term" value="P:menaquinone biosynthetic process"/>
    <property type="evidence" value="ECO:0007669"/>
    <property type="project" value="UniProtKB-UniRule"/>
</dbReference>
<accession>A0A8J6NQB6</accession>
<sequence length="367" mass="40604">MKLEKIVIQHLRMPLVSHFETSFGRIFDRDCILITIHAEGLIGYGECVADRDPGYAYETSGTVWHILQDFILPSIQGQNIDGPADFRQRVKQIKGHEMAKAGVEMALWDLLGKKENKSLQTLLGGGKPKVDVGVSVGLQDTPDDLLRVIEGYLKNGYGRVKLKIKPGRDVGDVSAAREAFPDLKLQVDANSAYTLETANAILPLDNLGLLLIEQPLAEDDLWDHHFLQEKFKTPLCLDESIISLRHARQAIEMDACRIVNIKTGRVGGLTEAIAIHDHCFEKNIPVWCGGMLETGVGRAANLALASLPNFLFPGDISATDRYYVQDITQERFTLNADSTIDVPTGPGLGVSIDNDAVKDYLLREYQL</sequence>
<gene>
    <name evidence="8" type="primary">menC</name>
    <name evidence="8" type="ORF">H8E29_13210</name>
</gene>
<dbReference type="Pfam" id="PF13378">
    <property type="entry name" value="MR_MLE_C"/>
    <property type="match status" value="1"/>
</dbReference>
<evidence type="ECO:0000313" key="9">
    <source>
        <dbReference type="Proteomes" id="UP000614469"/>
    </source>
</evidence>
<dbReference type="EC" id="4.2.1.113" evidence="5 6"/>